<dbReference type="OrthoDB" id="3237195at2"/>
<dbReference type="Gene3D" id="1.10.357.10">
    <property type="entry name" value="Tetracycline Repressor, domain 2"/>
    <property type="match status" value="1"/>
</dbReference>
<dbReference type="NCBIfam" id="NF041196">
    <property type="entry name" value="ScbR_bind_reg"/>
    <property type="match status" value="1"/>
</dbReference>
<dbReference type="InterPro" id="IPR009057">
    <property type="entry name" value="Homeodomain-like_sf"/>
</dbReference>
<dbReference type="EMBL" id="CP019724">
    <property type="protein sequence ID" value="AQS65699.1"/>
    <property type="molecule type" value="Genomic_DNA"/>
</dbReference>
<dbReference type="PROSITE" id="PS50977">
    <property type="entry name" value="HTH_TETR_2"/>
    <property type="match status" value="1"/>
</dbReference>
<dbReference type="AlphaFoldDB" id="A0A1S6J1S6"/>
<protein>
    <submittedName>
        <fullName evidence="6">TetR family transcriptional regulator</fullName>
    </submittedName>
</protein>
<accession>A0A1S6J1S6</accession>
<dbReference type="SUPFAM" id="SSF46689">
    <property type="entry name" value="Homeodomain-like"/>
    <property type="match status" value="1"/>
</dbReference>
<dbReference type="GO" id="GO:0003677">
    <property type="term" value="F:DNA binding"/>
    <property type="evidence" value="ECO:0007669"/>
    <property type="project" value="UniProtKB-UniRule"/>
</dbReference>
<dbReference type="PANTHER" id="PTHR47506:SF1">
    <property type="entry name" value="HTH-TYPE TRANSCRIPTIONAL REGULATOR YJDC"/>
    <property type="match status" value="1"/>
</dbReference>
<dbReference type="InterPro" id="IPR001647">
    <property type="entry name" value="HTH_TetR"/>
</dbReference>
<evidence type="ECO:0000256" key="3">
    <source>
        <dbReference type="ARBA" id="ARBA00023163"/>
    </source>
</evidence>
<evidence type="ECO:0000259" key="5">
    <source>
        <dbReference type="PROSITE" id="PS50977"/>
    </source>
</evidence>
<evidence type="ECO:0000256" key="1">
    <source>
        <dbReference type="ARBA" id="ARBA00023015"/>
    </source>
</evidence>
<gene>
    <name evidence="6" type="ORF">B1H29_00930</name>
</gene>
<keyword evidence="2 4" id="KW-0238">DNA-binding</keyword>
<dbReference type="PRINTS" id="PR00455">
    <property type="entry name" value="HTHTETR"/>
</dbReference>
<keyword evidence="3" id="KW-0804">Transcription</keyword>
<reference evidence="6 7" key="1">
    <citation type="submission" date="2017-02" db="EMBL/GenBank/DDBJ databases">
        <title>Streptomyces pactum ACT12 Genome sequencing and assembly.</title>
        <authorList>
            <person name="Xue Q."/>
            <person name="Yan X."/>
            <person name="Jia L."/>
            <person name="Yan H."/>
        </authorList>
    </citation>
    <scope>NUCLEOTIDE SEQUENCE [LARGE SCALE GENOMIC DNA]</scope>
    <source>
        <strain evidence="6 7">ACT12</strain>
    </source>
</reference>
<dbReference type="InterPro" id="IPR036271">
    <property type="entry name" value="Tet_transcr_reg_TetR-rel_C_sf"/>
</dbReference>
<evidence type="ECO:0000313" key="6">
    <source>
        <dbReference type="EMBL" id="AQS65699.1"/>
    </source>
</evidence>
<keyword evidence="1" id="KW-0805">Transcription regulation</keyword>
<dbReference type="KEGG" id="spac:B1H29_00930"/>
<feature type="DNA-binding region" description="H-T-H motif" evidence="4">
    <location>
        <begin position="31"/>
        <end position="50"/>
    </location>
</feature>
<feature type="domain" description="HTH tetR-type" evidence="5">
    <location>
        <begin position="8"/>
        <end position="68"/>
    </location>
</feature>
<dbReference type="PANTHER" id="PTHR47506">
    <property type="entry name" value="TRANSCRIPTIONAL REGULATORY PROTEIN"/>
    <property type="match status" value="1"/>
</dbReference>
<evidence type="ECO:0000313" key="7">
    <source>
        <dbReference type="Proteomes" id="UP000189443"/>
    </source>
</evidence>
<proteinExistence type="predicted"/>
<evidence type="ECO:0000256" key="2">
    <source>
        <dbReference type="ARBA" id="ARBA00023125"/>
    </source>
</evidence>
<dbReference type="PROSITE" id="PS01081">
    <property type="entry name" value="HTH_TETR_1"/>
    <property type="match status" value="1"/>
</dbReference>
<sequence length="222" mass="24808">MVKQDRAIRTRRNILEAAAKIFEERGYQAATIAEILSTAGVTKGALYFHFESKEQLAQGVLHEQDQRFVIPDRACKVQELADVVLLHAYRLQSDPMVRAGVRLTMDQHAEGLDRSGPFLRWSTVCRQLLEQAQAQGELLPHVIPSVTADIMVSTFAGVQSMSQTTTDYQNLRFQTSALLRHLLPSIAVPSVLASLDLTESRGETVHEEIRHQLQPQPATAVR</sequence>
<name>A0A1S6J1S6_9ACTN</name>
<dbReference type="InterPro" id="IPR047923">
    <property type="entry name" value="ArpA-like"/>
</dbReference>
<evidence type="ECO:0000256" key="4">
    <source>
        <dbReference type="PROSITE-ProRule" id="PRU00335"/>
    </source>
</evidence>
<dbReference type="Proteomes" id="UP000189443">
    <property type="component" value="Chromosome"/>
</dbReference>
<keyword evidence="7" id="KW-1185">Reference proteome</keyword>
<dbReference type="RefSeq" id="WP_079159927.1">
    <property type="nucleotide sequence ID" value="NZ_CP019724.1"/>
</dbReference>
<dbReference type="Pfam" id="PF00440">
    <property type="entry name" value="TetR_N"/>
    <property type="match status" value="1"/>
</dbReference>
<organism evidence="6 7">
    <name type="scientific">Streptomyces pactum</name>
    <dbReference type="NCBI Taxonomy" id="68249"/>
    <lineage>
        <taxon>Bacteria</taxon>
        <taxon>Bacillati</taxon>
        <taxon>Actinomycetota</taxon>
        <taxon>Actinomycetes</taxon>
        <taxon>Kitasatosporales</taxon>
        <taxon>Streptomycetaceae</taxon>
        <taxon>Streptomyces</taxon>
    </lineage>
</organism>
<dbReference type="SUPFAM" id="SSF48498">
    <property type="entry name" value="Tetracyclin repressor-like, C-terminal domain"/>
    <property type="match status" value="1"/>
</dbReference>
<dbReference type="InterPro" id="IPR023772">
    <property type="entry name" value="DNA-bd_HTH_TetR-type_CS"/>
</dbReference>